<dbReference type="Pfam" id="PF25431">
    <property type="entry name" value="zf-C17orf113"/>
    <property type="match status" value="1"/>
</dbReference>
<dbReference type="GO" id="GO:0004354">
    <property type="term" value="F:glutamate dehydrogenase (NADP+) activity"/>
    <property type="evidence" value="ECO:0007669"/>
    <property type="project" value="TreeGrafter"/>
</dbReference>
<evidence type="ECO:0000313" key="6">
    <source>
        <dbReference type="Proteomes" id="UP001054889"/>
    </source>
</evidence>
<keyword evidence="2" id="KW-0560">Oxidoreductase</keyword>
<reference evidence="5" key="2">
    <citation type="submission" date="2021-12" db="EMBL/GenBank/DDBJ databases">
        <title>Resequencing data analysis of finger millet.</title>
        <authorList>
            <person name="Hatakeyama M."/>
            <person name="Aluri S."/>
            <person name="Balachadran M.T."/>
            <person name="Sivarajan S.R."/>
            <person name="Poveda L."/>
            <person name="Shimizu-Inatsugi R."/>
            <person name="Schlapbach R."/>
            <person name="Sreeman S.M."/>
            <person name="Shimizu K.K."/>
        </authorList>
    </citation>
    <scope>NUCLEOTIDE SEQUENCE</scope>
</reference>
<evidence type="ECO:0000313" key="5">
    <source>
        <dbReference type="EMBL" id="GJN18631.1"/>
    </source>
</evidence>
<evidence type="ECO:0000256" key="3">
    <source>
        <dbReference type="SAM" id="MobiDB-lite"/>
    </source>
</evidence>
<dbReference type="InterPro" id="IPR050724">
    <property type="entry name" value="Glu_Leu_Phe_Val_DH"/>
</dbReference>
<dbReference type="SUPFAM" id="SSF51735">
    <property type="entry name" value="NAD(P)-binding Rossmann-fold domains"/>
    <property type="match status" value="1"/>
</dbReference>
<dbReference type="InterPro" id="IPR046346">
    <property type="entry name" value="Aminoacid_DH-like_N_sf"/>
</dbReference>
<sequence>MNSAMDEINLLRQAQRQHQHQHHLVVRGIGEEIDLEIGPGDEPSLSSADLVAVTSAHDTVVPADDHKSLLIPCSQPSAVDGQAQQPPPPPAPSLLPQQGDEHDGMLRLPTHTKKKKKVVKKWREEWADTYKWAYVAVHDNTTRIFCSVCKEYGRKHRRNPYGNEGSRNMQMSALEEHNNSLLHKEALRLQMASKEKLQPPEIERPAYVKVLSKTAASILESVLRRDPYEAEFIQSIQEVVHSLESVLVKNTQYVPILERLLEPERCFIFRVPWVDDRGEPHVNRGFRVQFSQALGPCRGGLRFHPSMNLSVAKFLAFEQTLKNALSLYKLGGAAGGSDFDPKGKSHNEIMRFCQSFMDELYRYLGPEQDFPAEDIGVGPREMGYLFGQYRRLSGHFQDGQGTTRGRSREHGGVGDVGGGNVEVALNLSSLAIEGVRCGNLALICECSHADTLHGHGGLDLGGVEGGGSEGSPISRPGGHLLALVGGGEETLSPGGGRTHGGGGGDGGGAHGVHAAGGEIRQPSCGGQICPCGAGGGQIRARSGHGGTRDPGGWSGGGGNFTGPKIFWSGSSFRTEATGYGLVFFARLLLAEMNKELKGLRYVISGSGKIAMHVLEKLLSCGAIPVTVSGKLLSCGAIPVTVSDSKGYLLDEDGFDYMKYSLLRDIKAQQRSLKEYLKSYPHAKYMDDAKPWSEQHDVAFPCASHNEIDHGEAVAIINSGCRVLIECSNMPCTVEAVDILRTAKVTVAPAKATAAGGVALGELELHPEFTLMQLSVEDFENKIQDAIKQTYERSIKAAQDYGVMKENPEFVPSCLQKMADAFTWFSIES</sequence>
<dbReference type="InterPro" id="IPR057456">
    <property type="entry name" value="Znf_C17orf113"/>
</dbReference>
<proteinExistence type="inferred from homology"/>
<dbReference type="Proteomes" id="UP001054889">
    <property type="component" value="Unassembled WGS sequence"/>
</dbReference>
<gene>
    <name evidence="5" type="primary">gb05808</name>
    <name evidence="5" type="ORF">PR202_gb05808</name>
</gene>
<dbReference type="InterPro" id="IPR006097">
    <property type="entry name" value="Glu/Leu/Phe/Val/Trp_DH_dimer"/>
</dbReference>
<evidence type="ECO:0000256" key="1">
    <source>
        <dbReference type="ARBA" id="ARBA00006382"/>
    </source>
</evidence>
<comment type="similarity">
    <text evidence="1">Belongs to the Glu/Leu/Phe/Val dehydrogenases family.</text>
</comment>
<reference evidence="5" key="1">
    <citation type="journal article" date="2018" name="DNA Res.">
        <title>Multiple hybrid de novo genome assembly of finger millet, an orphan allotetraploid crop.</title>
        <authorList>
            <person name="Hatakeyama M."/>
            <person name="Aluri S."/>
            <person name="Balachadran M.T."/>
            <person name="Sivarajan S.R."/>
            <person name="Patrignani A."/>
            <person name="Gruter S."/>
            <person name="Poveda L."/>
            <person name="Shimizu-Inatsugi R."/>
            <person name="Baeten J."/>
            <person name="Francoijs K.J."/>
            <person name="Nataraja K.N."/>
            <person name="Reddy Y.A.N."/>
            <person name="Phadnis S."/>
            <person name="Ravikumar R.L."/>
            <person name="Schlapbach R."/>
            <person name="Sreeman S.M."/>
            <person name="Shimizu K.K."/>
        </authorList>
    </citation>
    <scope>NUCLEOTIDE SEQUENCE</scope>
</reference>
<evidence type="ECO:0000259" key="4">
    <source>
        <dbReference type="SMART" id="SM00839"/>
    </source>
</evidence>
<feature type="region of interest" description="Disordered" evidence="3">
    <location>
        <begin position="72"/>
        <end position="106"/>
    </location>
</feature>
<protein>
    <recommendedName>
        <fullName evidence="4">Glutamate/phenylalanine/leucine/valine/L-tryptophan dehydrogenase C-terminal domain-containing protein</fullName>
    </recommendedName>
</protein>
<name>A0AAV5E8W0_ELECO</name>
<dbReference type="GO" id="GO:0006537">
    <property type="term" value="P:glutamate biosynthetic process"/>
    <property type="evidence" value="ECO:0007669"/>
    <property type="project" value="TreeGrafter"/>
</dbReference>
<dbReference type="SMART" id="SM00839">
    <property type="entry name" value="ELFV_dehydrog"/>
    <property type="match status" value="1"/>
</dbReference>
<dbReference type="AlphaFoldDB" id="A0AAV5E8W0"/>
<dbReference type="EMBL" id="BQKI01000073">
    <property type="protein sequence ID" value="GJN18631.1"/>
    <property type="molecule type" value="Genomic_DNA"/>
</dbReference>
<dbReference type="Gene3D" id="3.40.50.10860">
    <property type="entry name" value="Leucine Dehydrogenase, chain A, domain 1"/>
    <property type="match status" value="1"/>
</dbReference>
<dbReference type="FunFam" id="1.10.285.10:FF:000007">
    <property type="entry name" value="NADP-specific glutamate dehydrogenase"/>
    <property type="match status" value="1"/>
</dbReference>
<accession>A0AAV5E8W0</accession>
<dbReference type="Gene3D" id="1.10.285.10">
    <property type="entry name" value="Glutamate Dehydrogenase, chain A, domain 3"/>
    <property type="match status" value="1"/>
</dbReference>
<dbReference type="GO" id="GO:0005829">
    <property type="term" value="C:cytosol"/>
    <property type="evidence" value="ECO:0007669"/>
    <property type="project" value="TreeGrafter"/>
</dbReference>
<dbReference type="Pfam" id="PF00208">
    <property type="entry name" value="ELFV_dehydrog"/>
    <property type="match status" value="1"/>
</dbReference>
<dbReference type="FunFam" id="3.40.50.10860:FF:000002">
    <property type="entry name" value="Glutamate dehydrogenase"/>
    <property type="match status" value="1"/>
</dbReference>
<dbReference type="PANTHER" id="PTHR43571">
    <property type="entry name" value="NADP-SPECIFIC GLUTAMATE DEHYDROGENASE 1-RELATED"/>
    <property type="match status" value="1"/>
</dbReference>
<evidence type="ECO:0000256" key="2">
    <source>
        <dbReference type="ARBA" id="ARBA00023002"/>
    </source>
</evidence>
<dbReference type="Pfam" id="PF02812">
    <property type="entry name" value="ELFV_dehydrog_N"/>
    <property type="match status" value="1"/>
</dbReference>
<dbReference type="InterPro" id="IPR006096">
    <property type="entry name" value="Glu/Leu/Phe/Val/Trp_DH_C"/>
</dbReference>
<dbReference type="InterPro" id="IPR036291">
    <property type="entry name" value="NAD(P)-bd_dom_sf"/>
</dbReference>
<feature type="domain" description="Glutamate/phenylalanine/leucine/valine/L-tryptophan dehydrogenase C-terminal" evidence="4">
    <location>
        <begin position="570"/>
        <end position="807"/>
    </location>
</feature>
<dbReference type="SUPFAM" id="SSF53223">
    <property type="entry name" value="Aminoacid dehydrogenase-like, N-terminal domain"/>
    <property type="match status" value="1"/>
</dbReference>
<comment type="caution">
    <text evidence="5">The sequence shown here is derived from an EMBL/GenBank/DDBJ whole genome shotgun (WGS) entry which is preliminary data.</text>
</comment>
<dbReference type="Gene3D" id="3.40.50.720">
    <property type="entry name" value="NAD(P)-binding Rossmann-like Domain"/>
    <property type="match status" value="1"/>
</dbReference>
<dbReference type="PANTHER" id="PTHR43571:SF1">
    <property type="entry name" value="NADP-SPECIFIC GLUTAMATE DEHYDROGENASE 1-RELATED"/>
    <property type="match status" value="1"/>
</dbReference>
<keyword evidence="6" id="KW-1185">Reference proteome</keyword>
<organism evidence="5 6">
    <name type="scientific">Eleusine coracana subsp. coracana</name>
    <dbReference type="NCBI Taxonomy" id="191504"/>
    <lineage>
        <taxon>Eukaryota</taxon>
        <taxon>Viridiplantae</taxon>
        <taxon>Streptophyta</taxon>
        <taxon>Embryophyta</taxon>
        <taxon>Tracheophyta</taxon>
        <taxon>Spermatophyta</taxon>
        <taxon>Magnoliopsida</taxon>
        <taxon>Liliopsida</taxon>
        <taxon>Poales</taxon>
        <taxon>Poaceae</taxon>
        <taxon>PACMAD clade</taxon>
        <taxon>Chloridoideae</taxon>
        <taxon>Cynodonteae</taxon>
        <taxon>Eleusininae</taxon>
        <taxon>Eleusine</taxon>
    </lineage>
</organism>